<evidence type="ECO:0000256" key="3">
    <source>
        <dbReference type="ARBA" id="ARBA00022989"/>
    </source>
</evidence>
<accession>A0A2V4E3G0</accession>
<dbReference type="Proteomes" id="UP000247932">
    <property type="component" value="Unassembled WGS sequence"/>
</dbReference>
<evidence type="ECO:0000313" key="5">
    <source>
        <dbReference type="EMBL" id="PXZ07782.1"/>
    </source>
</evidence>
<dbReference type="AlphaFoldDB" id="A0A2V4E3G0"/>
<reference evidence="5 6" key="1">
    <citation type="submission" date="2018-05" db="EMBL/GenBank/DDBJ databases">
        <title>Reference genomes for bee gut microbiota database.</title>
        <authorList>
            <person name="Ellegaard K.M."/>
        </authorList>
    </citation>
    <scope>NUCLEOTIDE SEQUENCE [LARGE SCALE GENOMIC DNA]</scope>
    <source>
        <strain evidence="5 6">ESL0182</strain>
    </source>
</reference>
<keyword evidence="2" id="KW-0812">Transmembrane</keyword>
<dbReference type="InterPro" id="IPR050835">
    <property type="entry name" value="ABC_transporter_sub-D"/>
</dbReference>
<keyword evidence="3" id="KW-1133">Transmembrane helix</keyword>
<keyword evidence="6" id="KW-1185">Reference proteome</keyword>
<evidence type="ECO:0000256" key="2">
    <source>
        <dbReference type="ARBA" id="ARBA00022692"/>
    </source>
</evidence>
<evidence type="ECO:0000256" key="4">
    <source>
        <dbReference type="ARBA" id="ARBA00023136"/>
    </source>
</evidence>
<dbReference type="InterPro" id="IPR027417">
    <property type="entry name" value="P-loop_NTPase"/>
</dbReference>
<keyword evidence="4" id="KW-0472">Membrane</keyword>
<dbReference type="PANTHER" id="PTHR11384:SF59">
    <property type="entry name" value="LYSOSOMAL COBALAMIN TRANSPORTER ABCD4"/>
    <property type="match status" value="1"/>
</dbReference>
<dbReference type="EMBL" id="QGLR01000009">
    <property type="protein sequence ID" value="PXZ07782.1"/>
    <property type="molecule type" value="Genomic_DNA"/>
</dbReference>
<proteinExistence type="predicted"/>
<name>A0A2V4E3G0_9GAMM</name>
<comment type="caution">
    <text evidence="5">The sequence shown here is derived from an EMBL/GenBank/DDBJ whole genome shotgun (WGS) entry which is preliminary data.</text>
</comment>
<evidence type="ECO:0000256" key="1">
    <source>
        <dbReference type="ARBA" id="ARBA00022448"/>
    </source>
</evidence>
<dbReference type="OrthoDB" id="9810134at2"/>
<dbReference type="SUPFAM" id="SSF52540">
    <property type="entry name" value="P-loop containing nucleoside triphosphate hydrolases"/>
    <property type="match status" value="1"/>
</dbReference>
<gene>
    <name evidence="5" type="ORF">DKK70_08060</name>
</gene>
<sequence length="96" mass="10911">MIEDLTVKNRWNHSVKTTEFYLNKVDSVVLSGTSDIGKSTFFKIISDLYPHYDGVIKVAKRKILFLSQDAYFPVGGLAHATSYPEPLLENDLNFIK</sequence>
<dbReference type="RefSeq" id="WP_110433503.1">
    <property type="nucleotide sequence ID" value="NZ_QGLR01000009.1"/>
</dbReference>
<evidence type="ECO:0000313" key="6">
    <source>
        <dbReference type="Proteomes" id="UP000247932"/>
    </source>
</evidence>
<protein>
    <recommendedName>
        <fullName evidence="7">ABC transporter domain-containing protein</fullName>
    </recommendedName>
</protein>
<evidence type="ECO:0008006" key="7">
    <source>
        <dbReference type="Google" id="ProtNLM"/>
    </source>
</evidence>
<dbReference type="Gene3D" id="3.40.50.300">
    <property type="entry name" value="P-loop containing nucleotide triphosphate hydrolases"/>
    <property type="match status" value="1"/>
</dbReference>
<organism evidence="5 6">
    <name type="scientific">Gilliamella apicola</name>
    <dbReference type="NCBI Taxonomy" id="1196095"/>
    <lineage>
        <taxon>Bacteria</taxon>
        <taxon>Pseudomonadati</taxon>
        <taxon>Pseudomonadota</taxon>
        <taxon>Gammaproteobacteria</taxon>
        <taxon>Orbales</taxon>
        <taxon>Orbaceae</taxon>
        <taxon>Gilliamella</taxon>
    </lineage>
</organism>
<keyword evidence="1" id="KW-0813">Transport</keyword>
<dbReference type="PANTHER" id="PTHR11384">
    <property type="entry name" value="ATP-BINDING CASSETTE, SUB-FAMILY D MEMBER"/>
    <property type="match status" value="1"/>
</dbReference>